<comment type="caution">
    <text evidence="1">The sequence shown here is derived from an EMBL/GenBank/DDBJ whole genome shotgun (WGS) entry which is preliminary data.</text>
</comment>
<organism evidence="1 2">
    <name type="scientific">Lentibacillus populi</name>
    <dbReference type="NCBI Taxonomy" id="1827502"/>
    <lineage>
        <taxon>Bacteria</taxon>
        <taxon>Bacillati</taxon>
        <taxon>Bacillota</taxon>
        <taxon>Bacilli</taxon>
        <taxon>Bacillales</taxon>
        <taxon>Bacillaceae</taxon>
        <taxon>Lentibacillus</taxon>
    </lineage>
</organism>
<accession>A0A9W5TY35</accession>
<sequence length="120" mass="13884">MEHAFLSVEEFNQLLHQWNGQTIKVSKHELNDFDETLLELQDISYSTNTRRIDDYEAKHALQLNGSGSIITDTNDLQSLPSSLYEIPLEDNTLYEFDGSRFLVSTSRGVYKIELVNDQER</sequence>
<evidence type="ECO:0000313" key="2">
    <source>
        <dbReference type="Proteomes" id="UP000621492"/>
    </source>
</evidence>
<dbReference type="Pfam" id="PF25846">
    <property type="entry name" value="YmzB"/>
    <property type="match status" value="1"/>
</dbReference>
<dbReference type="AlphaFoldDB" id="A0A9W5TY35"/>
<dbReference type="EMBL" id="BMJD01000019">
    <property type="protein sequence ID" value="GGB46549.1"/>
    <property type="molecule type" value="Genomic_DNA"/>
</dbReference>
<evidence type="ECO:0000313" key="1">
    <source>
        <dbReference type="EMBL" id="GGB46549.1"/>
    </source>
</evidence>
<name>A0A9W5TY35_9BACI</name>
<proteinExistence type="predicted"/>
<protein>
    <submittedName>
        <fullName evidence="1">Uncharacterized protein</fullName>
    </submittedName>
</protein>
<dbReference type="RefSeq" id="WP_088051557.1">
    <property type="nucleotide sequence ID" value="NZ_BMJD01000019.1"/>
</dbReference>
<dbReference type="InterPro" id="IPR058926">
    <property type="entry name" value="YmzB-like"/>
</dbReference>
<gene>
    <name evidence="1" type="ORF">GCM10011409_25130</name>
</gene>
<dbReference type="Proteomes" id="UP000621492">
    <property type="component" value="Unassembled WGS sequence"/>
</dbReference>
<reference evidence="1" key="2">
    <citation type="submission" date="2020-09" db="EMBL/GenBank/DDBJ databases">
        <authorList>
            <person name="Sun Q."/>
            <person name="Zhou Y."/>
        </authorList>
    </citation>
    <scope>NUCLEOTIDE SEQUENCE</scope>
    <source>
        <strain evidence="1">CGMCC 1.15454</strain>
    </source>
</reference>
<keyword evidence="2" id="KW-1185">Reference proteome</keyword>
<reference evidence="1" key="1">
    <citation type="journal article" date="2014" name="Int. J. Syst. Evol. Microbiol.">
        <title>Complete genome sequence of Corynebacterium casei LMG S-19264T (=DSM 44701T), isolated from a smear-ripened cheese.</title>
        <authorList>
            <consortium name="US DOE Joint Genome Institute (JGI-PGF)"/>
            <person name="Walter F."/>
            <person name="Albersmeier A."/>
            <person name="Kalinowski J."/>
            <person name="Ruckert C."/>
        </authorList>
    </citation>
    <scope>NUCLEOTIDE SEQUENCE</scope>
    <source>
        <strain evidence="1">CGMCC 1.15454</strain>
    </source>
</reference>